<comment type="similarity">
    <text evidence="1 6 7">Belongs to the universal ribosomal protein uL23 family.</text>
</comment>
<evidence type="ECO:0000256" key="3">
    <source>
        <dbReference type="ARBA" id="ARBA00022884"/>
    </source>
</evidence>
<organism evidence="8 9">
    <name type="scientific">Thermosipho japonicus</name>
    <dbReference type="NCBI Taxonomy" id="90323"/>
    <lineage>
        <taxon>Bacteria</taxon>
        <taxon>Thermotogati</taxon>
        <taxon>Thermotogota</taxon>
        <taxon>Thermotogae</taxon>
        <taxon>Thermotogales</taxon>
        <taxon>Fervidobacteriaceae</taxon>
        <taxon>Thermosipho</taxon>
    </lineage>
</organism>
<dbReference type="RefSeq" id="WP_004101443.1">
    <property type="nucleotide sequence ID" value="NZ_JACHEX010000001.1"/>
</dbReference>
<comment type="caution">
    <text evidence="8">The sequence shown here is derived from an EMBL/GenBank/DDBJ whole genome shotgun (WGS) entry which is preliminary data.</text>
</comment>
<comment type="subunit">
    <text evidence="6">Part of the 50S ribosomal subunit. Contacts protein L29, and trigger factor when it is bound to the ribosome.</text>
</comment>
<accession>A0A841GM55</accession>
<dbReference type="AlphaFoldDB" id="A0A841GM55"/>
<dbReference type="InterPro" id="IPR012677">
    <property type="entry name" value="Nucleotide-bd_a/b_plait_sf"/>
</dbReference>
<dbReference type="NCBIfam" id="NF004363">
    <property type="entry name" value="PRK05738.2-4"/>
    <property type="match status" value="1"/>
</dbReference>
<dbReference type="EMBL" id="JACHEX010000001">
    <property type="protein sequence ID" value="MBB6062234.1"/>
    <property type="molecule type" value="Genomic_DNA"/>
</dbReference>
<name>A0A841GM55_9BACT</name>
<evidence type="ECO:0000313" key="8">
    <source>
        <dbReference type="EMBL" id="MBB6062234.1"/>
    </source>
</evidence>
<evidence type="ECO:0000256" key="5">
    <source>
        <dbReference type="ARBA" id="ARBA00023274"/>
    </source>
</evidence>
<dbReference type="GO" id="GO:0006412">
    <property type="term" value="P:translation"/>
    <property type="evidence" value="ECO:0007669"/>
    <property type="project" value="UniProtKB-UniRule"/>
</dbReference>
<dbReference type="GO" id="GO:0005840">
    <property type="term" value="C:ribosome"/>
    <property type="evidence" value="ECO:0007669"/>
    <property type="project" value="UniProtKB-KW"/>
</dbReference>
<dbReference type="HAMAP" id="MF_01369_B">
    <property type="entry name" value="Ribosomal_uL23_B"/>
    <property type="match status" value="1"/>
</dbReference>
<keyword evidence="3 6" id="KW-0694">RNA-binding</keyword>
<protein>
    <recommendedName>
        <fullName evidence="6">Large ribosomal subunit protein uL23</fullName>
    </recommendedName>
</protein>
<dbReference type="FunFam" id="3.30.70.330:FF:000001">
    <property type="entry name" value="50S ribosomal protein L23"/>
    <property type="match status" value="1"/>
</dbReference>
<dbReference type="GO" id="GO:0019843">
    <property type="term" value="F:rRNA binding"/>
    <property type="evidence" value="ECO:0007669"/>
    <property type="project" value="UniProtKB-UniRule"/>
</dbReference>
<dbReference type="Gene3D" id="3.30.70.330">
    <property type="match status" value="1"/>
</dbReference>
<evidence type="ECO:0000256" key="4">
    <source>
        <dbReference type="ARBA" id="ARBA00022980"/>
    </source>
</evidence>
<dbReference type="Proteomes" id="UP000555828">
    <property type="component" value="Unassembled WGS sequence"/>
</dbReference>
<evidence type="ECO:0000256" key="2">
    <source>
        <dbReference type="ARBA" id="ARBA00022730"/>
    </source>
</evidence>
<gene>
    <name evidence="6" type="primary">rplW</name>
    <name evidence="8" type="ORF">HNP65_000656</name>
</gene>
<keyword evidence="2 6" id="KW-0699">rRNA-binding</keyword>
<evidence type="ECO:0000256" key="6">
    <source>
        <dbReference type="HAMAP-Rule" id="MF_01369"/>
    </source>
</evidence>
<evidence type="ECO:0000256" key="7">
    <source>
        <dbReference type="RuleBase" id="RU003934"/>
    </source>
</evidence>
<comment type="function">
    <text evidence="6">One of the early assembly proteins it binds 23S rRNA. One of the proteins that surrounds the polypeptide exit tunnel on the outside of the ribosome. Forms the main docking site for trigger factor binding to the ribosome.</text>
</comment>
<sequence>MKNYADVIIRPIVSEKSYYAREDRKYVFEVSKDANKPLIKEAVEKLFNVKVEKVNVINVKPKPKRDLRRGAMARQGYTKSWKKAIVTLKEGYTIKELEGEH</sequence>
<reference evidence="8 9" key="1">
    <citation type="submission" date="2020-08" db="EMBL/GenBank/DDBJ databases">
        <title>Genomic Encyclopedia of Type Strains, Phase IV (KMG-IV): sequencing the most valuable type-strain genomes for metagenomic binning, comparative biology and taxonomic classification.</title>
        <authorList>
            <person name="Goeker M."/>
        </authorList>
    </citation>
    <scope>NUCLEOTIDE SEQUENCE [LARGE SCALE GENOMIC DNA]</scope>
    <source>
        <strain evidence="8 9">DSM 13481</strain>
    </source>
</reference>
<keyword evidence="4 6" id="KW-0689">Ribosomal protein</keyword>
<dbReference type="InterPro" id="IPR012678">
    <property type="entry name" value="Ribosomal_uL23/eL15/eS24_sf"/>
</dbReference>
<dbReference type="PANTHER" id="PTHR11620">
    <property type="entry name" value="60S RIBOSOMAL PROTEIN L23A"/>
    <property type="match status" value="1"/>
</dbReference>
<dbReference type="GO" id="GO:0003735">
    <property type="term" value="F:structural constituent of ribosome"/>
    <property type="evidence" value="ECO:0007669"/>
    <property type="project" value="InterPro"/>
</dbReference>
<dbReference type="SUPFAM" id="SSF54189">
    <property type="entry name" value="Ribosomal proteins S24e, L23 and L15e"/>
    <property type="match status" value="1"/>
</dbReference>
<keyword evidence="9" id="KW-1185">Reference proteome</keyword>
<evidence type="ECO:0000313" key="9">
    <source>
        <dbReference type="Proteomes" id="UP000555828"/>
    </source>
</evidence>
<dbReference type="PROSITE" id="PS00050">
    <property type="entry name" value="RIBOSOMAL_L23"/>
    <property type="match status" value="1"/>
</dbReference>
<evidence type="ECO:0000256" key="1">
    <source>
        <dbReference type="ARBA" id="ARBA00006700"/>
    </source>
</evidence>
<dbReference type="Pfam" id="PF00276">
    <property type="entry name" value="Ribosomal_L23"/>
    <property type="match status" value="1"/>
</dbReference>
<dbReference type="GO" id="GO:1990904">
    <property type="term" value="C:ribonucleoprotein complex"/>
    <property type="evidence" value="ECO:0007669"/>
    <property type="project" value="UniProtKB-KW"/>
</dbReference>
<keyword evidence="5 6" id="KW-0687">Ribonucleoprotein</keyword>
<dbReference type="InterPro" id="IPR001014">
    <property type="entry name" value="Ribosomal_uL23_CS"/>
</dbReference>
<proteinExistence type="inferred from homology"/>
<dbReference type="InterPro" id="IPR013025">
    <property type="entry name" value="Ribosomal_uL23-like"/>
</dbReference>